<evidence type="ECO:0000313" key="2">
    <source>
        <dbReference type="Proteomes" id="UP000828390"/>
    </source>
</evidence>
<comment type="caution">
    <text evidence="1">The sequence shown here is derived from an EMBL/GenBank/DDBJ whole genome shotgun (WGS) entry which is preliminary data.</text>
</comment>
<reference evidence="1" key="1">
    <citation type="journal article" date="2019" name="bioRxiv">
        <title>The Genome of the Zebra Mussel, Dreissena polymorpha: A Resource for Invasive Species Research.</title>
        <authorList>
            <person name="McCartney M.A."/>
            <person name="Auch B."/>
            <person name="Kono T."/>
            <person name="Mallez S."/>
            <person name="Zhang Y."/>
            <person name="Obille A."/>
            <person name="Becker A."/>
            <person name="Abrahante J.E."/>
            <person name="Garbe J."/>
            <person name="Badalamenti J.P."/>
            <person name="Herman A."/>
            <person name="Mangelson H."/>
            <person name="Liachko I."/>
            <person name="Sullivan S."/>
            <person name="Sone E.D."/>
            <person name="Koren S."/>
            <person name="Silverstein K.A.T."/>
            <person name="Beckman K.B."/>
            <person name="Gohl D.M."/>
        </authorList>
    </citation>
    <scope>NUCLEOTIDE SEQUENCE</scope>
    <source>
        <strain evidence="1">Duluth1</strain>
        <tissue evidence="1">Whole animal</tissue>
    </source>
</reference>
<proteinExistence type="predicted"/>
<accession>A0A9D4JSJ0</accession>
<sequence length="67" mass="7219">MWSSHNNIQYLKAKVSPSQPGVGRADYMAWAAIADDSSILTGTASTGRSCSLDHLTHCSMSLKDSFN</sequence>
<reference evidence="1" key="2">
    <citation type="submission" date="2020-11" db="EMBL/GenBank/DDBJ databases">
        <authorList>
            <person name="McCartney M.A."/>
            <person name="Auch B."/>
            <person name="Kono T."/>
            <person name="Mallez S."/>
            <person name="Becker A."/>
            <person name="Gohl D.M."/>
            <person name="Silverstein K.A.T."/>
            <person name="Koren S."/>
            <person name="Bechman K.B."/>
            <person name="Herman A."/>
            <person name="Abrahante J.E."/>
            <person name="Garbe J."/>
        </authorList>
    </citation>
    <scope>NUCLEOTIDE SEQUENCE</scope>
    <source>
        <strain evidence="1">Duluth1</strain>
        <tissue evidence="1">Whole animal</tissue>
    </source>
</reference>
<gene>
    <name evidence="1" type="ORF">DPMN_120248</name>
</gene>
<keyword evidence="2" id="KW-1185">Reference proteome</keyword>
<dbReference type="AlphaFoldDB" id="A0A9D4JSJ0"/>
<protein>
    <submittedName>
        <fullName evidence="1">Uncharacterized protein</fullName>
    </submittedName>
</protein>
<dbReference type="Proteomes" id="UP000828390">
    <property type="component" value="Unassembled WGS sequence"/>
</dbReference>
<organism evidence="1 2">
    <name type="scientific">Dreissena polymorpha</name>
    <name type="common">Zebra mussel</name>
    <name type="synonym">Mytilus polymorpha</name>
    <dbReference type="NCBI Taxonomy" id="45954"/>
    <lineage>
        <taxon>Eukaryota</taxon>
        <taxon>Metazoa</taxon>
        <taxon>Spiralia</taxon>
        <taxon>Lophotrochozoa</taxon>
        <taxon>Mollusca</taxon>
        <taxon>Bivalvia</taxon>
        <taxon>Autobranchia</taxon>
        <taxon>Heteroconchia</taxon>
        <taxon>Euheterodonta</taxon>
        <taxon>Imparidentia</taxon>
        <taxon>Neoheterodontei</taxon>
        <taxon>Myida</taxon>
        <taxon>Dreissenoidea</taxon>
        <taxon>Dreissenidae</taxon>
        <taxon>Dreissena</taxon>
    </lineage>
</organism>
<evidence type="ECO:0000313" key="1">
    <source>
        <dbReference type="EMBL" id="KAH3818527.1"/>
    </source>
</evidence>
<name>A0A9D4JSJ0_DREPO</name>
<dbReference type="EMBL" id="JAIWYP010000005">
    <property type="protein sequence ID" value="KAH3818527.1"/>
    <property type="molecule type" value="Genomic_DNA"/>
</dbReference>